<evidence type="ECO:0000259" key="1">
    <source>
        <dbReference type="Pfam" id="PF20235"/>
    </source>
</evidence>
<reference evidence="2 3" key="1">
    <citation type="submission" date="2019-11" db="EMBL/GenBank/DDBJ databases">
        <title>Whole genome sequence of Oryza granulata.</title>
        <authorList>
            <person name="Li W."/>
        </authorList>
    </citation>
    <scope>NUCLEOTIDE SEQUENCE [LARGE SCALE GENOMIC DNA]</scope>
    <source>
        <strain evidence="3">cv. Menghai</strain>
        <tissue evidence="2">Leaf</tissue>
    </source>
</reference>
<dbReference type="PANTHER" id="PTHR33120">
    <property type="entry name" value="EXPRESSED PROTEIN-RELATED"/>
    <property type="match status" value="1"/>
</dbReference>
<keyword evidence="3" id="KW-1185">Reference proteome</keyword>
<sequence>MRVLLHAIRGFYLRMLARLPTGELHTCLHEVIIKAGHCYGPMDPVSNIILNAVWYDAAFPAAAPPPVLDMISPRILARIESRSMYGLISFLQSRYHHLSEHEIVQCLFLCLLR</sequence>
<comment type="caution">
    <text evidence="2">The sequence shown here is derived from an EMBL/GenBank/DDBJ whole genome shotgun (WGS) entry which is preliminary data.</text>
</comment>
<dbReference type="AlphaFoldDB" id="A0A6G1EWX4"/>
<dbReference type="OrthoDB" id="696224at2759"/>
<evidence type="ECO:0000313" key="2">
    <source>
        <dbReference type="EMBL" id="KAF0929153.1"/>
    </source>
</evidence>
<organism evidence="2 3">
    <name type="scientific">Oryza meyeriana var. granulata</name>
    <dbReference type="NCBI Taxonomy" id="110450"/>
    <lineage>
        <taxon>Eukaryota</taxon>
        <taxon>Viridiplantae</taxon>
        <taxon>Streptophyta</taxon>
        <taxon>Embryophyta</taxon>
        <taxon>Tracheophyta</taxon>
        <taxon>Spermatophyta</taxon>
        <taxon>Magnoliopsida</taxon>
        <taxon>Liliopsida</taxon>
        <taxon>Poales</taxon>
        <taxon>Poaceae</taxon>
        <taxon>BOP clade</taxon>
        <taxon>Oryzoideae</taxon>
        <taxon>Oryzeae</taxon>
        <taxon>Oryzinae</taxon>
        <taxon>Oryza</taxon>
        <taxon>Oryza meyeriana</taxon>
    </lineage>
</organism>
<dbReference type="Proteomes" id="UP000479710">
    <property type="component" value="Unassembled WGS sequence"/>
</dbReference>
<dbReference type="InterPro" id="IPR046527">
    <property type="entry name" value="PIR2-like_helical"/>
</dbReference>
<dbReference type="Pfam" id="PF20235">
    <property type="entry name" value="PIR2-like_helical"/>
    <property type="match status" value="1"/>
</dbReference>
<proteinExistence type="predicted"/>
<accession>A0A6G1EWX4</accession>
<feature type="domain" description="PIR2-like helical" evidence="1">
    <location>
        <begin position="7"/>
        <end position="110"/>
    </location>
</feature>
<name>A0A6G1EWX4_9ORYZ</name>
<protein>
    <recommendedName>
        <fullName evidence="1">PIR2-like helical domain-containing protein</fullName>
    </recommendedName>
</protein>
<evidence type="ECO:0000313" key="3">
    <source>
        <dbReference type="Proteomes" id="UP000479710"/>
    </source>
</evidence>
<dbReference type="PANTHER" id="PTHR33120:SF5">
    <property type="entry name" value="PIR2-LIKE HELICAL DOMAIN-CONTAINING PROTEIN"/>
    <property type="match status" value="1"/>
</dbReference>
<dbReference type="EMBL" id="SPHZ02000002">
    <property type="protein sequence ID" value="KAF0929153.1"/>
    <property type="molecule type" value="Genomic_DNA"/>
</dbReference>
<gene>
    <name evidence="2" type="ORF">E2562_016392</name>
</gene>